<dbReference type="Proteomes" id="UP000011546">
    <property type="component" value="Unassembled WGS sequence"/>
</dbReference>
<gene>
    <name evidence="3" type="ORF">C468_10397</name>
</gene>
<evidence type="ECO:0000313" key="3">
    <source>
        <dbReference type="EMBL" id="EMA62793.1"/>
    </source>
</evidence>
<dbReference type="InterPro" id="IPR055734">
    <property type="entry name" value="DUF7310"/>
</dbReference>
<reference evidence="3 4" key="1">
    <citation type="journal article" date="2014" name="PLoS Genet.">
        <title>Phylogenetically driven sequencing of extremely halophilic archaea reveals strategies for static and dynamic osmo-response.</title>
        <authorList>
            <person name="Becker E.A."/>
            <person name="Seitzer P.M."/>
            <person name="Tritt A."/>
            <person name="Larsen D."/>
            <person name="Krusor M."/>
            <person name="Yao A.I."/>
            <person name="Wu D."/>
            <person name="Madern D."/>
            <person name="Eisen J.A."/>
            <person name="Darling A.E."/>
            <person name="Facciotti M.T."/>
        </authorList>
    </citation>
    <scope>NUCLEOTIDE SEQUENCE [LARGE SCALE GENOMIC DNA]</scope>
    <source>
        <strain evidence="3 4">JCM 14978</strain>
    </source>
</reference>
<organism evidence="3 4">
    <name type="scientific">Halorubrum kocurii JCM 14978</name>
    <dbReference type="NCBI Taxonomy" id="1230456"/>
    <lineage>
        <taxon>Archaea</taxon>
        <taxon>Methanobacteriati</taxon>
        <taxon>Methanobacteriota</taxon>
        <taxon>Stenosarchaea group</taxon>
        <taxon>Halobacteria</taxon>
        <taxon>Halobacteriales</taxon>
        <taxon>Haloferacaceae</taxon>
        <taxon>Halorubrum</taxon>
    </lineage>
</organism>
<dbReference type="AlphaFoldDB" id="M0NYY0"/>
<dbReference type="PATRIC" id="fig|1230456.3.peg.2059"/>
<feature type="domain" description="DUF7310" evidence="2">
    <location>
        <begin position="120"/>
        <end position="201"/>
    </location>
</feature>
<proteinExistence type="predicted"/>
<feature type="compositionally biased region" description="Basic and acidic residues" evidence="1">
    <location>
        <begin position="255"/>
        <end position="282"/>
    </location>
</feature>
<dbReference type="OrthoDB" id="206571at2157"/>
<accession>M0NYY0</accession>
<dbReference type="RefSeq" id="WP_008848779.1">
    <property type="nucleotide sequence ID" value="NZ_AOJH01000065.1"/>
</dbReference>
<feature type="compositionally biased region" description="Basic and acidic residues" evidence="1">
    <location>
        <begin position="1"/>
        <end position="22"/>
    </location>
</feature>
<dbReference type="STRING" id="1230456.C468_10397"/>
<evidence type="ECO:0000259" key="2">
    <source>
        <dbReference type="Pfam" id="PF23991"/>
    </source>
</evidence>
<feature type="region of interest" description="Disordered" evidence="1">
    <location>
        <begin position="131"/>
        <end position="153"/>
    </location>
</feature>
<sequence>MTDTTRDHDRPFAGGGKPDKTTSDGPPGGSQSFGRADRTPAGTAEPARLAGERTTRDRPDRSNRRDGGDVEPHTARAESDGASLTGESRVRADGSDDGPGVGASADSTAPPDQGPGADRIEERLRAVERALTGTDDAVADIGDEAAASAEREALSTRIDDLEARVEELEAATQAIRGYVGSIRSVNQAVERRADLALARASTDGGGTATGERTADRDATEAGALDDDVPSEAALDAAVPTERSGENGTGAAAESAVDRPGTRGGDADDSWRAGALDRLRESL</sequence>
<keyword evidence="4" id="KW-1185">Reference proteome</keyword>
<dbReference type="Pfam" id="PF23991">
    <property type="entry name" value="DUF7310"/>
    <property type="match status" value="1"/>
</dbReference>
<dbReference type="EMBL" id="AOJH01000065">
    <property type="protein sequence ID" value="EMA62793.1"/>
    <property type="molecule type" value="Genomic_DNA"/>
</dbReference>
<name>M0NYY0_9EURY</name>
<evidence type="ECO:0000256" key="1">
    <source>
        <dbReference type="SAM" id="MobiDB-lite"/>
    </source>
</evidence>
<feature type="region of interest" description="Disordered" evidence="1">
    <location>
        <begin position="1"/>
        <end position="119"/>
    </location>
</feature>
<feature type="compositionally biased region" description="Basic and acidic residues" evidence="1">
    <location>
        <begin position="50"/>
        <end position="79"/>
    </location>
</feature>
<evidence type="ECO:0000313" key="4">
    <source>
        <dbReference type="Proteomes" id="UP000011546"/>
    </source>
</evidence>
<protein>
    <recommendedName>
        <fullName evidence="2">DUF7310 domain-containing protein</fullName>
    </recommendedName>
</protein>
<feature type="region of interest" description="Disordered" evidence="1">
    <location>
        <begin position="197"/>
        <end position="282"/>
    </location>
</feature>
<comment type="caution">
    <text evidence="3">The sequence shown here is derived from an EMBL/GenBank/DDBJ whole genome shotgun (WGS) entry which is preliminary data.</text>
</comment>